<dbReference type="RefSeq" id="WP_230512374.1">
    <property type="nucleotide sequence ID" value="NZ_JAJITD010000015.1"/>
</dbReference>
<comment type="caution">
    <text evidence="2">The sequence shown here is derived from an EMBL/GenBank/DDBJ whole genome shotgun (WGS) entry which is preliminary data.</text>
</comment>
<keyword evidence="3" id="KW-1185">Reference proteome</keyword>
<feature type="compositionally biased region" description="Basic and acidic residues" evidence="1">
    <location>
        <begin position="1"/>
        <end position="12"/>
    </location>
</feature>
<organism evidence="2 3">
    <name type="scientific">Paraburkholderia sejongensis</name>
    <dbReference type="NCBI Taxonomy" id="2886946"/>
    <lineage>
        <taxon>Bacteria</taxon>
        <taxon>Pseudomonadati</taxon>
        <taxon>Pseudomonadota</taxon>
        <taxon>Betaproteobacteria</taxon>
        <taxon>Burkholderiales</taxon>
        <taxon>Burkholderiaceae</taxon>
        <taxon>Paraburkholderia</taxon>
    </lineage>
</organism>
<evidence type="ECO:0000313" key="3">
    <source>
        <dbReference type="Proteomes" id="UP001431019"/>
    </source>
</evidence>
<gene>
    <name evidence="2" type="ORF">LJ656_25885</name>
</gene>
<sequence length="97" mass="10285">MSSRHDKSHPFDADLPDYGGEPVNCPSSPGPDADAMRELKCGSEAILRLATDTHAAVARSDAAGAEAARQALEKQLTLTTDLIDQLLFGAPDRSTLH</sequence>
<protein>
    <recommendedName>
        <fullName evidence="4">DUF3077 domain-containing protein</fullName>
    </recommendedName>
</protein>
<proteinExistence type="predicted"/>
<reference evidence="2 3" key="1">
    <citation type="submission" date="2021-11" db="EMBL/GenBank/DDBJ databases">
        <authorList>
            <person name="Oh E.-T."/>
            <person name="Kim S.-B."/>
        </authorList>
    </citation>
    <scope>NUCLEOTIDE SEQUENCE [LARGE SCALE GENOMIC DNA]</scope>
    <source>
        <strain evidence="2 3">MMS20-SJTR3</strain>
    </source>
</reference>
<evidence type="ECO:0000313" key="2">
    <source>
        <dbReference type="EMBL" id="MCC8396022.1"/>
    </source>
</evidence>
<dbReference type="Proteomes" id="UP001431019">
    <property type="component" value="Unassembled WGS sequence"/>
</dbReference>
<evidence type="ECO:0008006" key="4">
    <source>
        <dbReference type="Google" id="ProtNLM"/>
    </source>
</evidence>
<dbReference type="EMBL" id="JAJITD010000015">
    <property type="protein sequence ID" value="MCC8396022.1"/>
    <property type="molecule type" value="Genomic_DNA"/>
</dbReference>
<feature type="region of interest" description="Disordered" evidence="1">
    <location>
        <begin position="1"/>
        <end position="35"/>
    </location>
</feature>
<accession>A0ABS8K1H9</accession>
<name>A0ABS8K1H9_9BURK</name>
<evidence type="ECO:0000256" key="1">
    <source>
        <dbReference type="SAM" id="MobiDB-lite"/>
    </source>
</evidence>